<keyword evidence="2" id="KW-1185">Reference proteome</keyword>
<sequence length="302" mass="34977">MSETIRYIQRKDIDVAKWDARIEAATNGLIYARSWWLDEMADHWDALVVGDYEKIMPLTWRKKWGIKYLYQPDFTQQLGIISSQTLAANNAHSFYAQMQKSFRFAEINLNYLNPFEKTSSRKNFVLDISADYASIASHYKNDLKKNLHRSAKEGFTYSGNIENLTVVELFKDTYKNKIELSVDGFSRLNKAVAIAERKGMIVARCVNDKEEQISAASLCLKDNKRIYFLLSVIPSSARVQRANHFLVDSLIREFSRQPLLLDFEGSDIEGIAHFYKVFGAINQSYFFLRYNNLPWPISMLKG</sequence>
<accession>A0ABT6RJS0</accession>
<comment type="caution">
    <text evidence="1">The sequence shown here is derived from an EMBL/GenBank/DDBJ whole genome shotgun (WGS) entry which is preliminary data.</text>
</comment>
<gene>
    <name evidence="1" type="ORF">QJ048_20285</name>
</gene>
<organism evidence="1 2">
    <name type="scientific">Pinibacter soli</name>
    <dbReference type="NCBI Taxonomy" id="3044211"/>
    <lineage>
        <taxon>Bacteria</taxon>
        <taxon>Pseudomonadati</taxon>
        <taxon>Bacteroidota</taxon>
        <taxon>Chitinophagia</taxon>
        <taxon>Chitinophagales</taxon>
        <taxon>Chitinophagaceae</taxon>
        <taxon>Pinibacter</taxon>
    </lineage>
</organism>
<dbReference type="RefSeq" id="WP_282336259.1">
    <property type="nucleotide sequence ID" value="NZ_JASBRG010000007.1"/>
</dbReference>
<protein>
    <recommendedName>
        <fullName evidence="3">BioF2-like acetyltransferase domain-containing protein</fullName>
    </recommendedName>
</protein>
<evidence type="ECO:0000313" key="2">
    <source>
        <dbReference type="Proteomes" id="UP001226434"/>
    </source>
</evidence>
<reference evidence="1 2" key="1">
    <citation type="submission" date="2023-05" db="EMBL/GenBank/DDBJ databases">
        <title>Genome sequence of Pinibacter sp. MAH-24.</title>
        <authorList>
            <person name="Huq M.A."/>
        </authorList>
    </citation>
    <scope>NUCLEOTIDE SEQUENCE [LARGE SCALE GENOMIC DNA]</scope>
    <source>
        <strain evidence="1 2">MAH-24</strain>
    </source>
</reference>
<name>A0ABT6RJS0_9BACT</name>
<dbReference type="Proteomes" id="UP001226434">
    <property type="component" value="Unassembled WGS sequence"/>
</dbReference>
<proteinExistence type="predicted"/>
<dbReference type="Gene3D" id="3.40.630.30">
    <property type="match status" value="1"/>
</dbReference>
<dbReference type="EMBL" id="JASBRG010000007">
    <property type="protein sequence ID" value="MDI3322139.1"/>
    <property type="molecule type" value="Genomic_DNA"/>
</dbReference>
<evidence type="ECO:0000313" key="1">
    <source>
        <dbReference type="EMBL" id="MDI3322139.1"/>
    </source>
</evidence>
<evidence type="ECO:0008006" key="3">
    <source>
        <dbReference type="Google" id="ProtNLM"/>
    </source>
</evidence>